<name>A0A438E4H6_VITVI</name>
<feature type="region of interest" description="Disordered" evidence="1">
    <location>
        <begin position="116"/>
        <end position="180"/>
    </location>
</feature>
<gene>
    <name evidence="2" type="ORF">CK203_098291</name>
</gene>
<protein>
    <submittedName>
        <fullName evidence="2">Uncharacterized protein</fullName>
    </submittedName>
</protein>
<sequence>MPLTHLGSKFYVIGFSMGGQVIWSCLKYIPHRLDQWALRVAHYTPWLTYQWNTQKWFSACSVAEHNTNILSRPDKELMPKLSKIKEYMAEYHNDLVIRIAKGKLCEEQLVTRERYSKKRLDSRRNGGTSPKFPSLKPESKNLVDESLKANEKKEEKSKKGDGDKVRKGMEKGSKKNEVKS</sequence>
<organism evidence="2 3">
    <name type="scientific">Vitis vinifera</name>
    <name type="common">Grape</name>
    <dbReference type="NCBI Taxonomy" id="29760"/>
    <lineage>
        <taxon>Eukaryota</taxon>
        <taxon>Viridiplantae</taxon>
        <taxon>Streptophyta</taxon>
        <taxon>Embryophyta</taxon>
        <taxon>Tracheophyta</taxon>
        <taxon>Spermatophyta</taxon>
        <taxon>Magnoliopsida</taxon>
        <taxon>eudicotyledons</taxon>
        <taxon>Gunneridae</taxon>
        <taxon>Pentapetalae</taxon>
        <taxon>rosids</taxon>
        <taxon>Vitales</taxon>
        <taxon>Vitaceae</taxon>
        <taxon>Viteae</taxon>
        <taxon>Vitis</taxon>
    </lineage>
</organism>
<dbReference type="PANTHER" id="PTHR45763:SF51">
    <property type="entry name" value="ALPHA_BETA-HYDROLASES SUPERFAMILY PROTEIN"/>
    <property type="match status" value="1"/>
</dbReference>
<dbReference type="PANTHER" id="PTHR45763">
    <property type="entry name" value="HYDROLASE, ALPHA/BETA FOLD FAMILY PROTEIN, EXPRESSED-RELATED"/>
    <property type="match status" value="1"/>
</dbReference>
<dbReference type="AlphaFoldDB" id="A0A438E4H6"/>
<dbReference type="EMBL" id="QGNW01001397">
    <property type="protein sequence ID" value="RVW42651.1"/>
    <property type="molecule type" value="Genomic_DNA"/>
</dbReference>
<dbReference type="Proteomes" id="UP000288805">
    <property type="component" value="Unassembled WGS sequence"/>
</dbReference>
<proteinExistence type="predicted"/>
<evidence type="ECO:0000256" key="1">
    <source>
        <dbReference type="SAM" id="MobiDB-lite"/>
    </source>
</evidence>
<evidence type="ECO:0000313" key="3">
    <source>
        <dbReference type="Proteomes" id="UP000288805"/>
    </source>
</evidence>
<reference evidence="2 3" key="1">
    <citation type="journal article" date="2018" name="PLoS Genet.">
        <title>Population sequencing reveals clonal diversity and ancestral inbreeding in the grapevine cultivar Chardonnay.</title>
        <authorList>
            <person name="Roach M.J."/>
            <person name="Johnson D.L."/>
            <person name="Bohlmann J."/>
            <person name="van Vuuren H.J."/>
            <person name="Jones S.J."/>
            <person name="Pretorius I.S."/>
            <person name="Schmidt S.A."/>
            <person name="Borneman A.R."/>
        </authorList>
    </citation>
    <scope>NUCLEOTIDE SEQUENCE [LARGE SCALE GENOMIC DNA]</scope>
    <source>
        <strain evidence="3">cv. Chardonnay</strain>
        <tissue evidence="2">Leaf</tissue>
    </source>
</reference>
<accession>A0A438E4H6</accession>
<evidence type="ECO:0000313" key="2">
    <source>
        <dbReference type="EMBL" id="RVW42651.1"/>
    </source>
</evidence>
<comment type="caution">
    <text evidence="2">The sequence shown here is derived from an EMBL/GenBank/DDBJ whole genome shotgun (WGS) entry which is preliminary data.</text>
</comment>
<dbReference type="InterPro" id="IPR029058">
    <property type="entry name" value="AB_hydrolase_fold"/>
</dbReference>
<dbReference type="SUPFAM" id="SSF53474">
    <property type="entry name" value="alpha/beta-Hydrolases"/>
    <property type="match status" value="1"/>
</dbReference>
<feature type="compositionally biased region" description="Basic and acidic residues" evidence="1">
    <location>
        <begin position="137"/>
        <end position="180"/>
    </location>
</feature>